<evidence type="ECO:0000256" key="4">
    <source>
        <dbReference type="ARBA" id="ARBA00023235"/>
    </source>
</evidence>
<gene>
    <name evidence="7" type="ORF">LZ519_10245</name>
</gene>
<dbReference type="CDD" id="cd03319">
    <property type="entry name" value="L-Ala-DL-Glu_epimerase"/>
    <property type="match status" value="1"/>
</dbReference>
<organism evidence="7 8">
    <name type="scientific">Sphingomonas anseongensis</name>
    <dbReference type="NCBI Taxonomy" id="2908207"/>
    <lineage>
        <taxon>Bacteria</taxon>
        <taxon>Pseudomonadati</taxon>
        <taxon>Pseudomonadota</taxon>
        <taxon>Alphaproteobacteria</taxon>
        <taxon>Sphingomonadales</taxon>
        <taxon>Sphingomonadaceae</taxon>
        <taxon>Sphingomonas</taxon>
    </lineage>
</organism>
<dbReference type="InterPro" id="IPR013342">
    <property type="entry name" value="Mandelate_racemase_C"/>
</dbReference>
<dbReference type="Gene3D" id="3.30.390.10">
    <property type="entry name" value="Enolase-like, N-terminal domain"/>
    <property type="match status" value="1"/>
</dbReference>
<keyword evidence="4 5" id="KW-0413">Isomerase</keyword>
<keyword evidence="8" id="KW-1185">Reference proteome</keyword>
<dbReference type="EC" id="5.1.1.-" evidence="5"/>
<dbReference type="SUPFAM" id="SSF54826">
    <property type="entry name" value="Enolase N-terminal domain-like"/>
    <property type="match status" value="1"/>
</dbReference>
<dbReference type="InterPro" id="IPR029065">
    <property type="entry name" value="Enolase_C-like"/>
</dbReference>
<dbReference type="Pfam" id="PF02746">
    <property type="entry name" value="MR_MLE_N"/>
    <property type="match status" value="1"/>
</dbReference>
<comment type="cofactor">
    <cofactor evidence="5">
        <name>Mg(2+)</name>
        <dbReference type="ChEBI" id="CHEBI:18420"/>
    </cofactor>
    <text evidence="5">Binds 1 Mg(2+) ion per subunit.</text>
</comment>
<sequence>MATTTAARELSVDRMAMRFASPLRISGYVFDAMPSVVATISVQGEAGRGEAAGVYYLGDDQDRMVATIEEVRPAIEQGIGRKELRSMLPPCGGRNALDCALWDLEAKAAGKPVWALAGIAQPKPLVTVFTLPADEPQVIIDRLAKLDFAKAIKLKLDGVVEADRERLAAVRSLRPDVWLSVDANQGYVEQDLDRLSQLLSDHKVSLVEQPVARGKELSLEGWKPGVPVAADESILDLEELRERAWSFDVINIKLDKCGGLTEALAMAHEARAMSKQVMVGNMGGSTLAMAPGFIVGQLCDFVDLDGPYGLSDDPLSSSIYSDGEVFVPERLWGGASGPAAK</sequence>
<dbReference type="InterPro" id="IPR029017">
    <property type="entry name" value="Enolase-like_N"/>
</dbReference>
<evidence type="ECO:0000259" key="6">
    <source>
        <dbReference type="SMART" id="SM00922"/>
    </source>
</evidence>
<dbReference type="PANTHER" id="PTHR48073:SF2">
    <property type="entry name" value="O-SUCCINYLBENZOATE SYNTHASE"/>
    <property type="match status" value="1"/>
</dbReference>
<comment type="caution">
    <text evidence="7">The sequence shown here is derived from an EMBL/GenBank/DDBJ whole genome shotgun (WGS) entry which is preliminary data.</text>
</comment>
<dbReference type="PROSITE" id="PS00909">
    <property type="entry name" value="MR_MLE_2"/>
    <property type="match status" value="1"/>
</dbReference>
<dbReference type="InterPro" id="IPR018110">
    <property type="entry name" value="Mandel_Rmase/mucon_lact_enz_CS"/>
</dbReference>
<protein>
    <recommendedName>
        <fullName evidence="5">Dipeptide epimerase</fullName>
        <ecNumber evidence="5">5.1.1.-</ecNumber>
    </recommendedName>
</protein>
<dbReference type="Gene3D" id="3.20.20.120">
    <property type="entry name" value="Enolase-like C-terminal domain"/>
    <property type="match status" value="1"/>
</dbReference>
<dbReference type="Proteomes" id="UP001165343">
    <property type="component" value="Unassembled WGS sequence"/>
</dbReference>
<comment type="similarity">
    <text evidence="1 5">Belongs to the mandelate racemase/muconate lactonizing enzyme family.</text>
</comment>
<name>A0ABT0RHD3_9SPHN</name>
<evidence type="ECO:0000256" key="3">
    <source>
        <dbReference type="ARBA" id="ARBA00022842"/>
    </source>
</evidence>
<reference evidence="7" key="1">
    <citation type="submission" date="2022-05" db="EMBL/GenBank/DDBJ databases">
        <authorList>
            <person name="Jo J.-H."/>
            <person name="Im W.-T."/>
        </authorList>
    </citation>
    <scope>NUCLEOTIDE SEQUENCE</scope>
    <source>
        <strain evidence="7">RG327</strain>
    </source>
</reference>
<evidence type="ECO:0000256" key="5">
    <source>
        <dbReference type="RuleBase" id="RU366006"/>
    </source>
</evidence>
<evidence type="ECO:0000313" key="7">
    <source>
        <dbReference type="EMBL" id="MCL6679689.1"/>
    </source>
</evidence>
<dbReference type="InterPro" id="IPR036849">
    <property type="entry name" value="Enolase-like_C_sf"/>
</dbReference>
<dbReference type="Pfam" id="PF13378">
    <property type="entry name" value="MR_MLE_C"/>
    <property type="match status" value="1"/>
</dbReference>
<dbReference type="InterPro" id="IPR013341">
    <property type="entry name" value="Mandelate_racemase_N_dom"/>
</dbReference>
<accession>A0ABT0RHD3</accession>
<dbReference type="EMBL" id="JAMGBC010000001">
    <property type="protein sequence ID" value="MCL6679689.1"/>
    <property type="molecule type" value="Genomic_DNA"/>
</dbReference>
<dbReference type="SUPFAM" id="SSF51604">
    <property type="entry name" value="Enolase C-terminal domain-like"/>
    <property type="match status" value="1"/>
</dbReference>
<dbReference type="PANTHER" id="PTHR48073">
    <property type="entry name" value="O-SUCCINYLBENZOATE SYNTHASE-RELATED"/>
    <property type="match status" value="1"/>
</dbReference>
<evidence type="ECO:0000313" key="8">
    <source>
        <dbReference type="Proteomes" id="UP001165343"/>
    </source>
</evidence>
<proteinExistence type="inferred from homology"/>
<keyword evidence="2 5" id="KW-0479">Metal-binding</keyword>
<dbReference type="RefSeq" id="WP_249868571.1">
    <property type="nucleotide sequence ID" value="NZ_JAMGBC010000001.1"/>
</dbReference>
<evidence type="ECO:0000256" key="1">
    <source>
        <dbReference type="ARBA" id="ARBA00008031"/>
    </source>
</evidence>
<dbReference type="SMART" id="SM00922">
    <property type="entry name" value="MR_MLE"/>
    <property type="match status" value="1"/>
</dbReference>
<keyword evidence="3 5" id="KW-0460">Magnesium</keyword>
<evidence type="ECO:0000256" key="2">
    <source>
        <dbReference type="ARBA" id="ARBA00022723"/>
    </source>
</evidence>
<feature type="domain" description="Mandelate racemase/muconate lactonizing enzyme C-terminal" evidence="6">
    <location>
        <begin position="136"/>
        <end position="229"/>
    </location>
</feature>
<dbReference type="InterPro" id="IPR034603">
    <property type="entry name" value="Dipeptide_epimerase"/>
</dbReference>